<dbReference type="GO" id="GO:0008154">
    <property type="term" value="P:actin polymerization or depolymerization"/>
    <property type="evidence" value="ECO:0007669"/>
    <property type="project" value="TreeGrafter"/>
</dbReference>
<feature type="region of interest" description="Disordered" evidence="1">
    <location>
        <begin position="255"/>
        <end position="599"/>
    </location>
</feature>
<evidence type="ECO:0008006" key="6">
    <source>
        <dbReference type="Google" id="ProtNLM"/>
    </source>
</evidence>
<feature type="region of interest" description="Disordered" evidence="1">
    <location>
        <begin position="1"/>
        <end position="220"/>
    </location>
</feature>
<dbReference type="GO" id="GO:0051015">
    <property type="term" value="F:actin filament binding"/>
    <property type="evidence" value="ECO:0007669"/>
    <property type="project" value="InterPro"/>
</dbReference>
<dbReference type="PANTHER" id="PTHR11977">
    <property type="entry name" value="VILLIN"/>
    <property type="match status" value="1"/>
</dbReference>
<dbReference type="Proteomes" id="UP000594364">
    <property type="component" value="Chromosome 3"/>
</dbReference>
<feature type="region of interest" description="Disordered" evidence="1">
    <location>
        <begin position="623"/>
        <end position="642"/>
    </location>
</feature>
<proteinExistence type="predicted"/>
<feature type="compositionally biased region" description="Low complexity" evidence="1">
    <location>
        <begin position="50"/>
        <end position="66"/>
    </location>
</feature>
<dbReference type="InterPro" id="IPR007122">
    <property type="entry name" value="Villin/Gelsolin"/>
</dbReference>
<feature type="compositionally biased region" description="Polar residues" evidence="1">
    <location>
        <begin position="877"/>
        <end position="894"/>
    </location>
</feature>
<dbReference type="InterPro" id="IPR057226">
    <property type="entry name" value="DUF7904"/>
</dbReference>
<feature type="compositionally biased region" description="Polar residues" evidence="1">
    <location>
        <begin position="543"/>
        <end position="554"/>
    </location>
</feature>
<evidence type="ECO:0000259" key="3">
    <source>
        <dbReference type="Pfam" id="PF25480"/>
    </source>
</evidence>
<feature type="compositionally biased region" description="Polar residues" evidence="1">
    <location>
        <begin position="86"/>
        <end position="99"/>
    </location>
</feature>
<feature type="compositionally biased region" description="Basic and acidic residues" evidence="1">
    <location>
        <begin position="25"/>
        <end position="47"/>
    </location>
</feature>
<feature type="compositionally biased region" description="Polar residues" evidence="1">
    <location>
        <begin position="278"/>
        <end position="300"/>
    </location>
</feature>
<dbReference type="GO" id="GO:0051016">
    <property type="term" value="P:barbed-end actin filament capping"/>
    <property type="evidence" value="ECO:0007669"/>
    <property type="project" value="TreeGrafter"/>
</dbReference>
<dbReference type="SMART" id="SM00262">
    <property type="entry name" value="GEL"/>
    <property type="match status" value="3"/>
</dbReference>
<sequence>MSDEVSQFLEQVERLRGQQIEDDEARAREREEFLAAKRERQARREGKLLSPSPSISPQKSSPIKTPSPRPNRQSVQVLDATRFGSPGSTSHVREQSASPSVDPDDSMSAHSLPTREKEVSVETKTVQPENSTPPSRTTPTLSWQRRPVSQGGARPLSMVAAQNATQRSLADTHGPASATEESFSKGQIAKSLGSKDPSWFRQTADRGQGSAAFRRNQVEDEDRLDMPSVVAQLPGMSVANAGLKNVFRPKLDLEEEHHSKLASPFTFKPPTVDGASEHAQQAYESSTVSGRASPTRSPSPTKGLGGFVQSAMMKRSESVKRWSVTSPPGLTRADAVAAARGTYDRSSVHMGTRPQNTTRGSSATPTSSGPTSRHGDKPPELGEVSKSSSQGSMGSTSHDDERDEEVASIPTSPSKTMDPRRWSPSKSSWLESALNRPESPKPSPSPTQPTWREKAALESNRPTTISHKHQVSIGGLMRQSALGNVAKSNPTGLGGIYSPPPNANRPAYGHGSKPSISQKQSDPELPKNEPELPSDKVQDKVEQSTAAENTNLAPTVSPPPVELKPQTPPTKDFRSNLRQRPVEKEAPKSNEPEFKNVFGNLRRTKTQNFVAADELKDNILRGKASLNTTDGPKKSERKDEFRDAILKKKADFKAAQAEGRGVTRTPSNASEKPVPEGLAKRAELSKSVGTAVKKYSLSETPAGPSFKKADSPKPTAGPKRVPSGSAFALRSPNTAQPPPVTESLSTEKLGRASTEPQAAKAEAEPRAPPSFHKETSAPAMLSAQARASAGGGKLAHRFNPALAGLLARGPPGVSADGGRSSDDTRELMKSEAGVSTEPSAPGPQLTHMTKNRARGPRRKAPASSPATATTAGSGPPLNQSVSASASEKTSQTKGSDFEQPAGPPQTEKADVVGVFPLQQRPAGLSIQEQVASKASLRGNSSPNSGPRPAEPLQSPGPAAHARPVSRGRPQLIDVKRMPRSIDETPSQNVELESSTEQARLDHQRTGSRSPTKLAEPPSPTKSGRDSLPSMRDASPRFGVRSPPLATPSFDEATTPDGLKRRSRPLSGFSVEGLKSPASVASSARSPTKQANEVYAILSDFFGPPQTRQAMKIDPAQILMNRPETGDKVTSLELQMFQILGDGKKLPVSPQNERVLFDQEMYICAHKFTNRSGKKVFEVYFWVGDEVPESSAEDAHLFVQREARTLGGKLVKLRQGKETAEFVQALGGVIIVRKGSSNKYDMLAPNMLCGRRYMGQVAFDEVDCSPSNLCAGFTYLVTKGGNCYMWKGKGSDITEVSCARLVGMDLTLTGELIEYEDGSEPASFWELFEDKSSKPHSADHWRLKPSYEKYCSRLFCSDADSRQQIFEISPFNQADLSSASVYILDAFFEMYIIVGSRANSQYSSFRIALDFVQEYAILASGMEDRPFVPISTVVLEGIPRDMKRVFRKWDDEKSPTVTNTAGSGSGLKRGRSLRVVTLTQALQALTEY</sequence>
<dbReference type="GO" id="GO:0005737">
    <property type="term" value="C:cytoplasm"/>
    <property type="evidence" value="ECO:0007669"/>
    <property type="project" value="TreeGrafter"/>
</dbReference>
<feature type="region of interest" description="Disordered" evidence="1">
    <location>
        <begin position="695"/>
        <end position="792"/>
    </location>
</feature>
<evidence type="ECO:0000256" key="1">
    <source>
        <dbReference type="SAM" id="MobiDB-lite"/>
    </source>
</evidence>
<evidence type="ECO:0000313" key="5">
    <source>
        <dbReference type="Proteomes" id="UP000594364"/>
    </source>
</evidence>
<feature type="compositionally biased region" description="Basic and acidic residues" evidence="1">
    <location>
        <begin position="521"/>
        <end position="542"/>
    </location>
</feature>
<reference evidence="4 5" key="1">
    <citation type="journal article" date="2018" name="PLoS Genet.">
        <title>Repeat elements organise 3D genome structure and mediate transcription in the filamentous fungus Epichloe festucae.</title>
        <authorList>
            <person name="Winter D.J."/>
            <person name="Ganley A.R.D."/>
            <person name="Young C.A."/>
            <person name="Liachko I."/>
            <person name="Schardl C.L."/>
            <person name="Dupont P.Y."/>
            <person name="Berry D."/>
            <person name="Ram A."/>
            <person name="Scott B."/>
            <person name="Cox M.P."/>
        </authorList>
    </citation>
    <scope>NUCLEOTIDE SEQUENCE [LARGE SCALE GENOMIC DNA]</scope>
    <source>
        <strain evidence="4 5">Fl1</strain>
    </source>
</reference>
<feature type="compositionally biased region" description="Polar residues" evidence="1">
    <location>
        <begin position="160"/>
        <end position="169"/>
    </location>
</feature>
<evidence type="ECO:0000259" key="2">
    <source>
        <dbReference type="Pfam" id="PF13254"/>
    </source>
</evidence>
<feature type="region of interest" description="Disordered" evidence="1">
    <location>
        <begin position="650"/>
        <end position="682"/>
    </location>
</feature>
<dbReference type="SUPFAM" id="SSF55753">
    <property type="entry name" value="Actin depolymerizing proteins"/>
    <property type="match status" value="3"/>
</dbReference>
<accession>A0A7S9KTI6</accession>
<feature type="region of interest" description="Disordered" evidence="1">
    <location>
        <begin position="804"/>
        <end position="1069"/>
    </location>
</feature>
<feature type="compositionally biased region" description="Low complexity" evidence="1">
    <location>
        <begin position="357"/>
        <end position="372"/>
    </location>
</feature>
<name>A0A7S9KTI6_EPIFF</name>
<gene>
    <name evidence="4" type="ORF">C2857_006416</name>
</gene>
<dbReference type="Gene3D" id="3.40.20.10">
    <property type="entry name" value="Severin"/>
    <property type="match status" value="3"/>
</dbReference>
<feature type="compositionally biased region" description="Polar residues" evidence="1">
    <location>
        <begin position="983"/>
        <end position="997"/>
    </location>
</feature>
<feature type="compositionally biased region" description="Basic residues" evidence="1">
    <location>
        <begin position="849"/>
        <end position="860"/>
    </location>
</feature>
<protein>
    <recommendedName>
        <fullName evidence="6">Gelsolin</fullName>
    </recommendedName>
</protein>
<feature type="compositionally biased region" description="Polar residues" evidence="1">
    <location>
        <begin position="926"/>
        <end position="944"/>
    </location>
</feature>
<feature type="compositionally biased region" description="Basic and acidic residues" evidence="1">
    <location>
        <begin position="819"/>
        <end position="829"/>
    </location>
</feature>
<keyword evidence="5" id="KW-1185">Reference proteome</keyword>
<dbReference type="InterPro" id="IPR029006">
    <property type="entry name" value="ADF-H/Gelsolin-like_dom_sf"/>
</dbReference>
<dbReference type="GO" id="GO:0051014">
    <property type="term" value="P:actin filament severing"/>
    <property type="evidence" value="ECO:0007669"/>
    <property type="project" value="TreeGrafter"/>
</dbReference>
<feature type="compositionally biased region" description="Low complexity" evidence="1">
    <location>
        <begin position="861"/>
        <end position="876"/>
    </location>
</feature>
<organism evidence="4 5">
    <name type="scientific">Epichloe festucae (strain Fl1)</name>
    <dbReference type="NCBI Taxonomy" id="877507"/>
    <lineage>
        <taxon>Eukaryota</taxon>
        <taxon>Fungi</taxon>
        <taxon>Dikarya</taxon>
        <taxon>Ascomycota</taxon>
        <taxon>Pezizomycotina</taxon>
        <taxon>Sordariomycetes</taxon>
        <taxon>Hypocreomycetidae</taxon>
        <taxon>Hypocreales</taxon>
        <taxon>Clavicipitaceae</taxon>
        <taxon>Epichloe</taxon>
    </lineage>
</organism>
<feature type="compositionally biased region" description="Pro residues" evidence="1">
    <location>
        <begin position="556"/>
        <end position="568"/>
    </location>
</feature>
<dbReference type="Pfam" id="PF13254">
    <property type="entry name" value="DUF4045"/>
    <property type="match status" value="1"/>
</dbReference>
<feature type="domain" description="DUF7904" evidence="3">
    <location>
        <begin position="1134"/>
        <end position="1233"/>
    </location>
</feature>
<dbReference type="EMBL" id="CP031387">
    <property type="protein sequence ID" value="QPH02208.1"/>
    <property type="molecule type" value="Genomic_DNA"/>
</dbReference>
<feature type="compositionally biased region" description="Basic and acidic residues" evidence="1">
    <location>
        <begin position="761"/>
        <end position="775"/>
    </location>
</feature>
<feature type="compositionally biased region" description="Basic and acidic residues" evidence="1">
    <location>
        <begin position="973"/>
        <end position="982"/>
    </location>
</feature>
<feature type="compositionally biased region" description="Basic and acidic residues" evidence="1">
    <location>
        <begin position="631"/>
        <end position="642"/>
    </location>
</feature>
<dbReference type="Pfam" id="PF25480">
    <property type="entry name" value="DUF7904"/>
    <property type="match status" value="1"/>
</dbReference>
<feature type="compositionally biased region" description="Basic and acidic residues" evidence="1">
    <location>
        <begin position="571"/>
        <end position="594"/>
    </location>
</feature>
<dbReference type="PANTHER" id="PTHR11977:SF133">
    <property type="entry name" value="DUF4045 DOMAIN-CONTAINING PROTEIN"/>
    <property type="match status" value="1"/>
</dbReference>
<evidence type="ECO:0000313" key="4">
    <source>
        <dbReference type="EMBL" id="QPH02208.1"/>
    </source>
</evidence>
<feature type="compositionally biased region" description="Low complexity" evidence="1">
    <location>
        <begin position="382"/>
        <end position="396"/>
    </location>
</feature>
<dbReference type="InterPro" id="IPR025118">
    <property type="entry name" value="DUF4045"/>
</dbReference>
<feature type="compositionally biased region" description="Low complexity" evidence="1">
    <location>
        <begin position="132"/>
        <end position="142"/>
    </location>
</feature>
<dbReference type="GO" id="GO:0015629">
    <property type="term" value="C:actin cytoskeleton"/>
    <property type="evidence" value="ECO:0007669"/>
    <property type="project" value="TreeGrafter"/>
</dbReference>
<feature type="domain" description="DUF4045" evidence="2">
    <location>
        <begin position="2"/>
        <end position="652"/>
    </location>
</feature>
<dbReference type="GO" id="GO:0005546">
    <property type="term" value="F:phosphatidylinositol-4,5-bisphosphate binding"/>
    <property type="evidence" value="ECO:0007669"/>
    <property type="project" value="TreeGrafter"/>
</dbReference>
<dbReference type="OrthoDB" id="6375767at2759"/>